<dbReference type="Proteomes" id="UP001057402">
    <property type="component" value="Chromosome 4"/>
</dbReference>
<accession>A0ACB9RR40</accession>
<evidence type="ECO:0000313" key="2">
    <source>
        <dbReference type="Proteomes" id="UP001057402"/>
    </source>
</evidence>
<protein>
    <submittedName>
        <fullName evidence="1">Uncharacterized protein</fullName>
    </submittedName>
</protein>
<proteinExistence type="predicted"/>
<keyword evidence="2" id="KW-1185">Reference proteome</keyword>
<sequence length="334" mass="37132">MATFLRHPSIGAAPPLTARIRSPPSAAFSANRVSFAARSFVKPSRAFVRSACSDRVPSSPFWRRLRHFRSSGDAEAVETAGDSEETRLEDVVDDAVATEDKGDDEEVSDVEEEPASAVLTSLQIYKEALAVDDRSKVVEIESFLNSIEDEKNALELKVTVLSTELSIEKDRVLRISADFDNFRKRTERERSSLVTNAQGEVVENFFSVLDNFERAKTQTKVATEGEEKINNSYQSIYKQFTEILSSLGVVPVETIGNPFDPLLHEAIMREESTEFEEGIVLEEYRKGFKLGDRLLRPSMVKVSAGPGPAKKESDEPAQETDSDKETSEESAPEN</sequence>
<comment type="caution">
    <text evidence="1">The sequence shown here is derived from an EMBL/GenBank/DDBJ whole genome shotgun (WGS) entry which is preliminary data.</text>
</comment>
<name>A0ACB9RR40_9MYRT</name>
<gene>
    <name evidence="1" type="ORF">MLD38_015893</name>
</gene>
<dbReference type="EMBL" id="CM042883">
    <property type="protein sequence ID" value="KAI4378412.1"/>
    <property type="molecule type" value="Genomic_DNA"/>
</dbReference>
<reference evidence="2" key="1">
    <citation type="journal article" date="2023" name="Front. Plant Sci.">
        <title>Chromosomal-level genome assembly of Melastoma candidum provides insights into trichome evolution.</title>
        <authorList>
            <person name="Zhong Y."/>
            <person name="Wu W."/>
            <person name="Sun C."/>
            <person name="Zou P."/>
            <person name="Liu Y."/>
            <person name="Dai S."/>
            <person name="Zhou R."/>
        </authorList>
    </citation>
    <scope>NUCLEOTIDE SEQUENCE [LARGE SCALE GENOMIC DNA]</scope>
</reference>
<organism evidence="1 2">
    <name type="scientific">Melastoma candidum</name>
    <dbReference type="NCBI Taxonomy" id="119954"/>
    <lineage>
        <taxon>Eukaryota</taxon>
        <taxon>Viridiplantae</taxon>
        <taxon>Streptophyta</taxon>
        <taxon>Embryophyta</taxon>
        <taxon>Tracheophyta</taxon>
        <taxon>Spermatophyta</taxon>
        <taxon>Magnoliopsida</taxon>
        <taxon>eudicotyledons</taxon>
        <taxon>Gunneridae</taxon>
        <taxon>Pentapetalae</taxon>
        <taxon>rosids</taxon>
        <taxon>malvids</taxon>
        <taxon>Myrtales</taxon>
        <taxon>Melastomataceae</taxon>
        <taxon>Melastomatoideae</taxon>
        <taxon>Melastomateae</taxon>
        <taxon>Melastoma</taxon>
    </lineage>
</organism>
<evidence type="ECO:0000313" key="1">
    <source>
        <dbReference type="EMBL" id="KAI4378412.1"/>
    </source>
</evidence>